<dbReference type="GO" id="GO:0022625">
    <property type="term" value="C:cytosolic large ribosomal subunit"/>
    <property type="evidence" value="ECO:0007669"/>
    <property type="project" value="TreeGrafter"/>
</dbReference>
<dbReference type="GO" id="GO:0006412">
    <property type="term" value="P:translation"/>
    <property type="evidence" value="ECO:0007669"/>
    <property type="project" value="UniProtKB-UniRule"/>
</dbReference>
<evidence type="ECO:0000256" key="2">
    <source>
        <dbReference type="ARBA" id="ARBA00022730"/>
    </source>
</evidence>
<evidence type="ECO:0000256" key="1">
    <source>
        <dbReference type="ARBA" id="ARBA00007116"/>
    </source>
</evidence>
<dbReference type="KEGG" id="lrs:PX52LOC_07061"/>
<dbReference type="AlphaFoldDB" id="A0A5C1AP98"/>
<proteinExistence type="inferred from homology"/>
<comment type="function">
    <text evidence="7">This is one of the proteins that bind and probably mediate the attachment of the 5S RNA into the large ribosomal subunit, where it forms part of the central protuberance.</text>
</comment>
<dbReference type="InterPro" id="IPR004389">
    <property type="entry name" value="Ribosomal_uL18_bac-type"/>
</dbReference>
<dbReference type="InterPro" id="IPR005484">
    <property type="entry name" value="Ribosomal_uL18_bac/plant/anim"/>
</dbReference>
<dbReference type="PANTHER" id="PTHR12899:SF3">
    <property type="entry name" value="LARGE RIBOSOMAL SUBUNIT PROTEIN UL18M"/>
    <property type="match status" value="1"/>
</dbReference>
<organism evidence="9 10">
    <name type="scientific">Limnoglobus roseus</name>
    <dbReference type="NCBI Taxonomy" id="2598579"/>
    <lineage>
        <taxon>Bacteria</taxon>
        <taxon>Pseudomonadati</taxon>
        <taxon>Planctomycetota</taxon>
        <taxon>Planctomycetia</taxon>
        <taxon>Gemmatales</taxon>
        <taxon>Gemmataceae</taxon>
        <taxon>Limnoglobus</taxon>
    </lineage>
</organism>
<evidence type="ECO:0000256" key="5">
    <source>
        <dbReference type="ARBA" id="ARBA00023274"/>
    </source>
</evidence>
<evidence type="ECO:0000313" key="9">
    <source>
        <dbReference type="EMBL" id="QEL19977.1"/>
    </source>
</evidence>
<dbReference type="Gene3D" id="3.30.420.100">
    <property type="match status" value="1"/>
</dbReference>
<dbReference type="PANTHER" id="PTHR12899">
    <property type="entry name" value="39S RIBOSOMAL PROTEIN L18, MITOCHONDRIAL"/>
    <property type="match status" value="1"/>
</dbReference>
<evidence type="ECO:0000256" key="7">
    <source>
        <dbReference type="HAMAP-Rule" id="MF_01337"/>
    </source>
</evidence>
<dbReference type="NCBIfam" id="TIGR00060">
    <property type="entry name" value="L18_bact"/>
    <property type="match status" value="1"/>
</dbReference>
<keyword evidence="2 7" id="KW-0699">rRNA-binding</keyword>
<feature type="region of interest" description="Disordered" evidence="8">
    <location>
        <begin position="125"/>
        <end position="150"/>
    </location>
</feature>
<dbReference type="OrthoDB" id="9810939at2"/>
<dbReference type="SUPFAM" id="SSF53137">
    <property type="entry name" value="Translational machinery components"/>
    <property type="match status" value="1"/>
</dbReference>
<evidence type="ECO:0000256" key="4">
    <source>
        <dbReference type="ARBA" id="ARBA00022980"/>
    </source>
</evidence>
<accession>A0A5C1AP98</accession>
<dbReference type="CDD" id="cd00432">
    <property type="entry name" value="Ribosomal_L18_L5e"/>
    <property type="match status" value="1"/>
</dbReference>
<reference evidence="10" key="1">
    <citation type="submission" date="2019-08" db="EMBL/GenBank/DDBJ databases">
        <title>Limnoglobus roseus gen. nov., sp. nov., a novel freshwater planctomycete with a giant genome from the family Gemmataceae.</title>
        <authorList>
            <person name="Kulichevskaya I.S."/>
            <person name="Naumoff D.G."/>
            <person name="Miroshnikov K."/>
            <person name="Ivanova A."/>
            <person name="Philippov D.A."/>
            <person name="Hakobyan A."/>
            <person name="Rijpstra I.C."/>
            <person name="Sinninghe Damste J.S."/>
            <person name="Liesack W."/>
            <person name="Dedysh S.N."/>
        </authorList>
    </citation>
    <scope>NUCLEOTIDE SEQUENCE [LARGE SCALE GENOMIC DNA]</scope>
    <source>
        <strain evidence="10">PX52</strain>
    </source>
</reference>
<evidence type="ECO:0000256" key="6">
    <source>
        <dbReference type="ARBA" id="ARBA00035197"/>
    </source>
</evidence>
<sequence>MDAHKSKAVRTERRRYRVRKAIHGTAVKPRLSVHRTNMQIYAQLIDDDAEVTIAAAASNAKDGKLKYGGNIAAAAEVGKKIAEKAKAKGINEATFDRGGCRFHGRVKALARAATLAGLKCTGLEDKKKEAPAAAPEAKKEKPKKEASAKA</sequence>
<evidence type="ECO:0000256" key="8">
    <source>
        <dbReference type="SAM" id="MobiDB-lite"/>
    </source>
</evidence>
<dbReference type="GO" id="GO:0008097">
    <property type="term" value="F:5S rRNA binding"/>
    <property type="evidence" value="ECO:0007669"/>
    <property type="project" value="TreeGrafter"/>
</dbReference>
<dbReference type="InterPro" id="IPR057268">
    <property type="entry name" value="Ribosomal_L18"/>
</dbReference>
<evidence type="ECO:0000313" key="10">
    <source>
        <dbReference type="Proteomes" id="UP000324974"/>
    </source>
</evidence>
<dbReference type="HAMAP" id="MF_01337_B">
    <property type="entry name" value="Ribosomal_uL18_B"/>
    <property type="match status" value="1"/>
</dbReference>
<name>A0A5C1AP98_9BACT</name>
<keyword evidence="4 7" id="KW-0689">Ribosomal protein</keyword>
<comment type="subunit">
    <text evidence="7">Part of the 50S ribosomal subunit; part of the 5S rRNA/L5/L18/L25 subcomplex. Contacts the 5S and 23S rRNAs.</text>
</comment>
<dbReference type="Pfam" id="PF00861">
    <property type="entry name" value="Ribosomal_L18p"/>
    <property type="match status" value="1"/>
</dbReference>
<comment type="similarity">
    <text evidence="1 7">Belongs to the universal ribosomal protein uL18 family.</text>
</comment>
<evidence type="ECO:0000256" key="3">
    <source>
        <dbReference type="ARBA" id="ARBA00022884"/>
    </source>
</evidence>
<keyword evidence="3 7" id="KW-0694">RNA-binding</keyword>
<protein>
    <recommendedName>
        <fullName evidence="6 7">Large ribosomal subunit protein uL18</fullName>
    </recommendedName>
</protein>
<dbReference type="EMBL" id="CP042425">
    <property type="protein sequence ID" value="QEL19977.1"/>
    <property type="molecule type" value="Genomic_DNA"/>
</dbReference>
<gene>
    <name evidence="7" type="primary">rplR</name>
    <name evidence="9" type="ORF">PX52LOC_07061</name>
</gene>
<keyword evidence="10" id="KW-1185">Reference proteome</keyword>
<dbReference type="Proteomes" id="UP000324974">
    <property type="component" value="Chromosome"/>
</dbReference>
<keyword evidence="5 7" id="KW-0687">Ribonucleoprotein</keyword>
<dbReference type="GO" id="GO:0003735">
    <property type="term" value="F:structural constituent of ribosome"/>
    <property type="evidence" value="ECO:0007669"/>
    <property type="project" value="InterPro"/>
</dbReference>